<keyword evidence="2" id="KW-0560">Oxidoreductase</keyword>
<gene>
    <name evidence="5" type="ORF">SAMN04489742_1569</name>
</gene>
<evidence type="ECO:0000313" key="5">
    <source>
        <dbReference type="EMBL" id="SDQ55389.1"/>
    </source>
</evidence>
<evidence type="ECO:0000259" key="4">
    <source>
        <dbReference type="Pfam" id="PF07992"/>
    </source>
</evidence>
<dbReference type="Proteomes" id="UP000181917">
    <property type="component" value="Unassembled WGS sequence"/>
</dbReference>
<name>A0A1H1BU21_9MICC</name>
<comment type="catalytic activity">
    <reaction evidence="3">
        <text>[thioredoxin]-dithiol + NADP(+) = [thioredoxin]-disulfide + NADPH + H(+)</text>
        <dbReference type="Rhea" id="RHEA:20345"/>
        <dbReference type="Rhea" id="RHEA-COMP:10698"/>
        <dbReference type="Rhea" id="RHEA-COMP:10700"/>
        <dbReference type="ChEBI" id="CHEBI:15378"/>
        <dbReference type="ChEBI" id="CHEBI:29950"/>
        <dbReference type="ChEBI" id="CHEBI:50058"/>
        <dbReference type="ChEBI" id="CHEBI:57783"/>
        <dbReference type="ChEBI" id="CHEBI:58349"/>
        <dbReference type="EC" id="1.8.1.9"/>
    </reaction>
</comment>
<dbReference type="Gene3D" id="3.50.50.60">
    <property type="entry name" value="FAD/NAD(P)-binding domain"/>
    <property type="match status" value="2"/>
</dbReference>
<evidence type="ECO:0000313" key="6">
    <source>
        <dbReference type="Proteomes" id="UP000181917"/>
    </source>
</evidence>
<dbReference type="Pfam" id="PF07992">
    <property type="entry name" value="Pyr_redox_2"/>
    <property type="match status" value="1"/>
</dbReference>
<dbReference type="PANTHER" id="PTHR48105">
    <property type="entry name" value="THIOREDOXIN REDUCTASE 1-RELATED-RELATED"/>
    <property type="match status" value="1"/>
</dbReference>
<dbReference type="SUPFAM" id="SSF51905">
    <property type="entry name" value="FAD/NAD(P)-binding domain"/>
    <property type="match status" value="1"/>
</dbReference>
<proteinExistence type="predicted"/>
<dbReference type="EMBL" id="FNKH01000002">
    <property type="protein sequence ID" value="SDQ55389.1"/>
    <property type="molecule type" value="Genomic_DNA"/>
</dbReference>
<evidence type="ECO:0000256" key="1">
    <source>
        <dbReference type="ARBA" id="ARBA00022630"/>
    </source>
</evidence>
<dbReference type="AlphaFoldDB" id="A0A1H1BU21"/>
<sequence length="329" mass="34030">MTEAKATVPAKELYDVVIVGGGAAGLGAALTLGRARRSGLIIDSGEARNAPAGHVHNYLGREGTPPGELYAIGSEEALGYGAEIISGTVTTAHKENDGGFRVGIGGGRSVRGRRLLVTTGLVDGLPAIEGLADRWGRDVLHCPYCHGWEVRDQAIGVIAVNIGLAMHQALLWRQWTDDVTLFLHTAEAPSPEQAAQLEARGITVVTGEVAAVETESDVLAGVRLASGEVFARQAVAVATRMDARAAFLDDLGLETVEQNFGDCVMGAFIPSEPTGATSVPGVYVAGNVTNLSAQVIVAAAAGVNTGAMINADLMVEDTRLAVEARAVSV</sequence>
<protein>
    <submittedName>
        <fullName evidence="5">Thioredoxin reductase (NADPH)</fullName>
    </submittedName>
</protein>
<organism evidence="5 6">
    <name type="scientific">Crystallibacter crystallopoietes</name>
    <dbReference type="NCBI Taxonomy" id="37928"/>
    <lineage>
        <taxon>Bacteria</taxon>
        <taxon>Bacillati</taxon>
        <taxon>Actinomycetota</taxon>
        <taxon>Actinomycetes</taxon>
        <taxon>Micrococcales</taxon>
        <taxon>Micrococcaceae</taxon>
        <taxon>Crystallibacter</taxon>
    </lineage>
</organism>
<dbReference type="InterPro" id="IPR050097">
    <property type="entry name" value="Ferredoxin-NADP_redctase_2"/>
</dbReference>
<feature type="domain" description="FAD/NAD(P)-binding" evidence="4">
    <location>
        <begin position="14"/>
        <end position="302"/>
    </location>
</feature>
<dbReference type="RefSeq" id="WP_074703096.1">
    <property type="nucleotide sequence ID" value="NZ_CP018863.1"/>
</dbReference>
<dbReference type="PRINTS" id="PR00469">
    <property type="entry name" value="PNDRDTASEII"/>
</dbReference>
<dbReference type="PRINTS" id="PR00368">
    <property type="entry name" value="FADPNR"/>
</dbReference>
<reference evidence="5 6" key="1">
    <citation type="submission" date="2016-10" db="EMBL/GenBank/DDBJ databases">
        <authorList>
            <person name="de Groot N.N."/>
        </authorList>
    </citation>
    <scope>NUCLEOTIDE SEQUENCE [LARGE SCALE GENOMIC DNA]</scope>
    <source>
        <strain evidence="5 6">DSM 20117</strain>
    </source>
</reference>
<dbReference type="GO" id="GO:0004791">
    <property type="term" value="F:thioredoxin-disulfide reductase (NADPH) activity"/>
    <property type="evidence" value="ECO:0007669"/>
    <property type="project" value="UniProtKB-EC"/>
</dbReference>
<keyword evidence="1" id="KW-0285">Flavoprotein</keyword>
<dbReference type="OrthoDB" id="9786503at2"/>
<dbReference type="InterPro" id="IPR023753">
    <property type="entry name" value="FAD/NAD-binding_dom"/>
</dbReference>
<dbReference type="STRING" id="37928.SAMN04489742_1569"/>
<dbReference type="KEGG" id="acry:AC20117_09510"/>
<accession>A0A1H1BU21</accession>
<keyword evidence="6" id="KW-1185">Reference proteome</keyword>
<evidence type="ECO:0000256" key="2">
    <source>
        <dbReference type="ARBA" id="ARBA00023002"/>
    </source>
</evidence>
<evidence type="ECO:0000256" key="3">
    <source>
        <dbReference type="ARBA" id="ARBA00048132"/>
    </source>
</evidence>
<dbReference type="InterPro" id="IPR036188">
    <property type="entry name" value="FAD/NAD-bd_sf"/>
</dbReference>